<evidence type="ECO:0000313" key="1">
    <source>
        <dbReference type="EMBL" id="GIY33716.1"/>
    </source>
</evidence>
<evidence type="ECO:0000313" key="2">
    <source>
        <dbReference type="Proteomes" id="UP001054945"/>
    </source>
</evidence>
<organism evidence="1 2">
    <name type="scientific">Caerostris extrusa</name>
    <name type="common">Bark spider</name>
    <name type="synonym">Caerostris bankana</name>
    <dbReference type="NCBI Taxonomy" id="172846"/>
    <lineage>
        <taxon>Eukaryota</taxon>
        <taxon>Metazoa</taxon>
        <taxon>Ecdysozoa</taxon>
        <taxon>Arthropoda</taxon>
        <taxon>Chelicerata</taxon>
        <taxon>Arachnida</taxon>
        <taxon>Araneae</taxon>
        <taxon>Araneomorphae</taxon>
        <taxon>Entelegynae</taxon>
        <taxon>Araneoidea</taxon>
        <taxon>Araneidae</taxon>
        <taxon>Caerostris</taxon>
    </lineage>
</organism>
<protein>
    <submittedName>
        <fullName evidence="1">Uncharacterized protein</fullName>
    </submittedName>
</protein>
<dbReference type="AlphaFoldDB" id="A0AAV4SLL5"/>
<gene>
    <name evidence="1" type="ORF">CEXT_65981</name>
</gene>
<sequence length="104" mass="11611">MPASVVRVSHVSSIVVLKDTEMSMPVSVVRVSHVSSIVVLKDTEMSMPVSVVGESNVSILSLFWKIQKCLCRSVWWVKVMLVFHRCSGRYRNIYACQCGACQSC</sequence>
<dbReference type="Proteomes" id="UP001054945">
    <property type="component" value="Unassembled WGS sequence"/>
</dbReference>
<dbReference type="EMBL" id="BPLR01009676">
    <property type="protein sequence ID" value="GIY33716.1"/>
    <property type="molecule type" value="Genomic_DNA"/>
</dbReference>
<comment type="caution">
    <text evidence="1">The sequence shown here is derived from an EMBL/GenBank/DDBJ whole genome shotgun (WGS) entry which is preliminary data.</text>
</comment>
<proteinExistence type="predicted"/>
<reference evidence="1 2" key="1">
    <citation type="submission" date="2021-06" db="EMBL/GenBank/DDBJ databases">
        <title>Caerostris extrusa draft genome.</title>
        <authorList>
            <person name="Kono N."/>
            <person name="Arakawa K."/>
        </authorList>
    </citation>
    <scope>NUCLEOTIDE SEQUENCE [LARGE SCALE GENOMIC DNA]</scope>
</reference>
<accession>A0AAV4SLL5</accession>
<keyword evidence="2" id="KW-1185">Reference proteome</keyword>
<name>A0AAV4SLL5_CAEEX</name>